<dbReference type="AlphaFoldDB" id="A0A8S4QID7"/>
<sequence length="117" mass="12926">MSENSQNLLQSANNEEQLISALGLITLKTGSGKDIQDFKKAVSGDTVKKAFDELANNINEQLINRLNSMLKEEQDKVASLQDIIGNKSKGLQKDLADLTAKLNDMLPEEAPPYYDML</sequence>
<evidence type="ECO:0000313" key="2">
    <source>
        <dbReference type="Proteomes" id="UP000838756"/>
    </source>
</evidence>
<keyword evidence="2" id="KW-1185">Reference proteome</keyword>
<dbReference type="EMBL" id="CAKXAJ010005785">
    <property type="protein sequence ID" value="CAH2209347.1"/>
    <property type="molecule type" value="Genomic_DNA"/>
</dbReference>
<comment type="caution">
    <text evidence="1">The sequence shown here is derived from an EMBL/GenBank/DDBJ whole genome shotgun (WGS) entry which is preliminary data.</text>
</comment>
<gene>
    <name evidence="1" type="primary">jg24842</name>
    <name evidence="1" type="ORF">PAEG_LOCUS1746</name>
</gene>
<name>A0A8S4QID7_9NEOP</name>
<dbReference type="Proteomes" id="UP000838756">
    <property type="component" value="Unassembled WGS sequence"/>
</dbReference>
<reference evidence="1" key="1">
    <citation type="submission" date="2022-03" db="EMBL/GenBank/DDBJ databases">
        <authorList>
            <person name="Lindestad O."/>
        </authorList>
    </citation>
    <scope>NUCLEOTIDE SEQUENCE</scope>
</reference>
<proteinExistence type="predicted"/>
<protein>
    <submittedName>
        <fullName evidence="1">Jg24842 protein</fullName>
    </submittedName>
</protein>
<evidence type="ECO:0000313" key="1">
    <source>
        <dbReference type="EMBL" id="CAH2209347.1"/>
    </source>
</evidence>
<organism evidence="1 2">
    <name type="scientific">Pararge aegeria aegeria</name>
    <dbReference type="NCBI Taxonomy" id="348720"/>
    <lineage>
        <taxon>Eukaryota</taxon>
        <taxon>Metazoa</taxon>
        <taxon>Ecdysozoa</taxon>
        <taxon>Arthropoda</taxon>
        <taxon>Hexapoda</taxon>
        <taxon>Insecta</taxon>
        <taxon>Pterygota</taxon>
        <taxon>Neoptera</taxon>
        <taxon>Endopterygota</taxon>
        <taxon>Lepidoptera</taxon>
        <taxon>Glossata</taxon>
        <taxon>Ditrysia</taxon>
        <taxon>Papilionoidea</taxon>
        <taxon>Nymphalidae</taxon>
        <taxon>Satyrinae</taxon>
        <taxon>Satyrini</taxon>
        <taxon>Parargina</taxon>
        <taxon>Pararge</taxon>
    </lineage>
</organism>
<accession>A0A8S4QID7</accession>